<sequence length="540" mass="60501">MALTLSQPVPAREGLVRTAPASRWQLGLLLLLALLPALMAVLKYQALASNWFDLGLFETDFHNLLQPGGHGHAFYGHAQPLMPLYAWLYQASGAPGILALQGLSLTLPALWLWRHYGFLPALACLLYYPLWVNALFDFHFDHLAVPLLCGFYLAYERGRIGWAVVWALALCLVKEPFALQTAACGLFLYWRAWLGRREAGVGRLLAAGTLLVLAGFGWFYIATHWLIPYFTGSHGGLDAGAFAWLGNGLGAMLKTLATQPWLLLLEPLQTPGKLVYLAVIFGLLAGLPLLRPGWLIPALPPLAIAMLARSENYYSYGNHYTAGLIVPLMVAFAHGLAWLERRWRGRGRSLRALYLPLVLLLLAGHALFTSSPIGRLFWSDKVWSYRKEAYLSDARSERIKSALLRHVPADPTRTVAVQNPLNWGHLPRRHGYFAFPDAVLAPKPLPDWSQHDLAGLYRFVTDGTAAPSPLGEPRWADYVVLDMRRPWFVLDRGCDWRYDRCHDQTVAARYLDAVAQTRRRYAVVHEDDGFLILQRNAVTP</sequence>
<accession>A0ABV8MX76</accession>
<protein>
    <submittedName>
        <fullName evidence="2">DUF2079 domain-containing protein</fullName>
    </submittedName>
</protein>
<dbReference type="EMBL" id="JBHSBU010000002">
    <property type="protein sequence ID" value="MFC4161768.1"/>
    <property type="molecule type" value="Genomic_DNA"/>
</dbReference>
<organism evidence="2 3">
    <name type="scientific">Chitinimonas lacunae</name>
    <dbReference type="NCBI Taxonomy" id="1963018"/>
    <lineage>
        <taxon>Bacteria</taxon>
        <taxon>Pseudomonadati</taxon>
        <taxon>Pseudomonadota</taxon>
        <taxon>Betaproteobacteria</taxon>
        <taxon>Neisseriales</taxon>
        <taxon>Chitinibacteraceae</taxon>
        <taxon>Chitinimonas</taxon>
    </lineage>
</organism>
<dbReference type="InterPro" id="IPR018650">
    <property type="entry name" value="STSV1_Orf64"/>
</dbReference>
<evidence type="ECO:0000256" key="1">
    <source>
        <dbReference type="SAM" id="Phobius"/>
    </source>
</evidence>
<evidence type="ECO:0000313" key="3">
    <source>
        <dbReference type="Proteomes" id="UP001595791"/>
    </source>
</evidence>
<dbReference type="RefSeq" id="WP_378168262.1">
    <property type="nucleotide sequence ID" value="NZ_JBHSBU010000002.1"/>
</dbReference>
<keyword evidence="1" id="KW-0812">Transmembrane</keyword>
<gene>
    <name evidence="2" type="ORF">ACFOW7_20740</name>
</gene>
<feature type="transmembrane region" description="Helical" evidence="1">
    <location>
        <begin position="201"/>
        <end position="221"/>
    </location>
</feature>
<feature type="transmembrane region" description="Helical" evidence="1">
    <location>
        <begin position="274"/>
        <end position="299"/>
    </location>
</feature>
<dbReference type="Pfam" id="PF09852">
    <property type="entry name" value="DUF2079"/>
    <property type="match status" value="1"/>
</dbReference>
<proteinExistence type="predicted"/>
<reference evidence="3" key="1">
    <citation type="journal article" date="2019" name="Int. J. Syst. Evol. Microbiol.">
        <title>The Global Catalogue of Microorganisms (GCM) 10K type strain sequencing project: providing services to taxonomists for standard genome sequencing and annotation.</title>
        <authorList>
            <consortium name="The Broad Institute Genomics Platform"/>
            <consortium name="The Broad Institute Genome Sequencing Center for Infectious Disease"/>
            <person name="Wu L."/>
            <person name="Ma J."/>
        </authorList>
    </citation>
    <scope>NUCLEOTIDE SEQUENCE [LARGE SCALE GENOMIC DNA]</scope>
    <source>
        <strain evidence="3">LMG 29894</strain>
    </source>
</reference>
<dbReference type="Proteomes" id="UP001595791">
    <property type="component" value="Unassembled WGS sequence"/>
</dbReference>
<keyword evidence="1" id="KW-1133">Transmembrane helix</keyword>
<keyword evidence="3" id="KW-1185">Reference proteome</keyword>
<feature type="transmembrane region" description="Helical" evidence="1">
    <location>
        <begin position="351"/>
        <end position="368"/>
    </location>
</feature>
<name>A0ABV8MX76_9NEIS</name>
<keyword evidence="1" id="KW-0472">Membrane</keyword>
<feature type="transmembrane region" description="Helical" evidence="1">
    <location>
        <begin position="319"/>
        <end position="339"/>
    </location>
</feature>
<feature type="transmembrane region" description="Helical" evidence="1">
    <location>
        <begin position="241"/>
        <end position="262"/>
    </location>
</feature>
<feature type="transmembrane region" description="Helical" evidence="1">
    <location>
        <begin position="26"/>
        <end position="46"/>
    </location>
</feature>
<feature type="transmembrane region" description="Helical" evidence="1">
    <location>
        <begin position="118"/>
        <end position="140"/>
    </location>
</feature>
<evidence type="ECO:0000313" key="2">
    <source>
        <dbReference type="EMBL" id="MFC4161768.1"/>
    </source>
</evidence>
<feature type="transmembrane region" description="Helical" evidence="1">
    <location>
        <begin position="160"/>
        <end position="189"/>
    </location>
</feature>
<comment type="caution">
    <text evidence="2">The sequence shown here is derived from an EMBL/GenBank/DDBJ whole genome shotgun (WGS) entry which is preliminary data.</text>
</comment>
<feature type="transmembrane region" description="Helical" evidence="1">
    <location>
        <begin position="87"/>
        <end position="111"/>
    </location>
</feature>